<evidence type="ECO:0000313" key="4">
    <source>
        <dbReference type="Proteomes" id="UP000887229"/>
    </source>
</evidence>
<dbReference type="PANTHER" id="PTHR35394:SF5">
    <property type="entry name" value="DUF3176 DOMAIN-CONTAINING PROTEIN"/>
    <property type="match status" value="1"/>
</dbReference>
<dbReference type="GeneID" id="70298060"/>
<dbReference type="OrthoDB" id="5376804at2759"/>
<evidence type="ECO:0000256" key="2">
    <source>
        <dbReference type="SAM" id="Phobius"/>
    </source>
</evidence>
<dbReference type="InterPro" id="IPR021514">
    <property type="entry name" value="DUF3176"/>
</dbReference>
<evidence type="ECO:0000313" key="3">
    <source>
        <dbReference type="EMBL" id="KAG9254596.1"/>
    </source>
</evidence>
<reference evidence="3" key="1">
    <citation type="journal article" date="2021" name="IMA Fungus">
        <title>Genomic characterization of three marine fungi, including Emericellopsis atlantica sp. nov. with signatures of a generalist lifestyle and marine biomass degradation.</title>
        <authorList>
            <person name="Hagestad O.C."/>
            <person name="Hou L."/>
            <person name="Andersen J.H."/>
            <person name="Hansen E.H."/>
            <person name="Altermark B."/>
            <person name="Li C."/>
            <person name="Kuhnert E."/>
            <person name="Cox R.J."/>
            <person name="Crous P.W."/>
            <person name="Spatafora J.W."/>
            <person name="Lail K."/>
            <person name="Amirebrahimi M."/>
            <person name="Lipzen A."/>
            <person name="Pangilinan J."/>
            <person name="Andreopoulos W."/>
            <person name="Hayes R.D."/>
            <person name="Ng V."/>
            <person name="Grigoriev I.V."/>
            <person name="Jackson S.A."/>
            <person name="Sutton T.D.S."/>
            <person name="Dobson A.D.W."/>
            <person name="Rama T."/>
        </authorList>
    </citation>
    <scope>NUCLEOTIDE SEQUENCE</scope>
    <source>
        <strain evidence="3">TS7</strain>
    </source>
</reference>
<gene>
    <name evidence="3" type="ORF">F5Z01DRAFT_81268</name>
</gene>
<dbReference type="Pfam" id="PF11374">
    <property type="entry name" value="DUF3176"/>
    <property type="match status" value="1"/>
</dbReference>
<dbReference type="EMBL" id="MU251253">
    <property type="protein sequence ID" value="KAG9254596.1"/>
    <property type="molecule type" value="Genomic_DNA"/>
</dbReference>
<keyword evidence="2" id="KW-1133">Transmembrane helix</keyword>
<evidence type="ECO:0000256" key="1">
    <source>
        <dbReference type="SAM" id="MobiDB-lite"/>
    </source>
</evidence>
<dbReference type="AlphaFoldDB" id="A0A9P8CRD4"/>
<protein>
    <submittedName>
        <fullName evidence="3">Uncharacterized protein</fullName>
    </submittedName>
</protein>
<sequence length="689" mass="76948">MFASPWVWEVSSLAGVIATFAGLVTLLAMFDGRPIFDWKSITLNTIVSTLSLILRAFLLYPIAECVGQWKWILFSRSKRSLKDFERIDSASRGPLGCLCLSWQRNVPWILRLGAVVSVLALAVDPFSQQLVQVETKVVKIQEQWEKGDPGIPTYSPRAMSYRRGHLSKANETSPANESSDSKVVHMEARPALSMAGAILKSLSSWDGLIVQGLNYDCTDSKCTWPPFQTLAVCSRCQNVASQLRRVENFGDMFRYMEDLGDGDIEIQPGNATAVALPNGHFLANLNGCLTEKSALEDGCKLPGTANDTIEAPSNVASFYGTSDPNHTMTMQDLDTMIWSTTALYVDDEQRRRGHLPPDWDGPGGELDDYYRNSTDPIRKDTQADLSRWPYSPVQAEECALFYCVQTIEETYELSTLYDRITELPDFTRKTDSWQPRAKGDLSPENIPPNPKSLEFDNKYAAMEMTDLVLHYNNKSAERTDFNLSHAAIMSISAYFQEIFRIPWTNESEAFGLVRDRIPDASVLPNGRIRSHNLHEPTSLEGLYTKEFPSMRNKISNLALGMTVEMRNDAGDSHYYSTGTSGVDKHQDVVIGSTHVSTVIYRAEWYWISLHGVIVSFGVLFCVMTMLSTTTGAREQTVWKNHSLATLRQGADIGQRLSAVATLRDLDKAATDYKVTIPSTQSAKALLPDE</sequence>
<accession>A0A9P8CRD4</accession>
<feature type="region of interest" description="Disordered" evidence="1">
    <location>
        <begin position="431"/>
        <end position="450"/>
    </location>
</feature>
<feature type="transmembrane region" description="Helical" evidence="2">
    <location>
        <begin position="6"/>
        <end position="29"/>
    </location>
</feature>
<dbReference type="PANTHER" id="PTHR35394">
    <property type="entry name" value="DUF3176 DOMAIN-CONTAINING PROTEIN"/>
    <property type="match status" value="1"/>
</dbReference>
<dbReference type="RefSeq" id="XP_046118520.1">
    <property type="nucleotide sequence ID" value="XM_046267157.1"/>
</dbReference>
<keyword evidence="2" id="KW-0472">Membrane</keyword>
<proteinExistence type="predicted"/>
<feature type="compositionally biased region" description="Basic and acidic residues" evidence="1">
    <location>
        <begin position="431"/>
        <end position="441"/>
    </location>
</feature>
<name>A0A9P8CRD4_9HYPO</name>
<dbReference type="Proteomes" id="UP000887229">
    <property type="component" value="Unassembled WGS sequence"/>
</dbReference>
<organism evidence="3 4">
    <name type="scientific">Emericellopsis atlantica</name>
    <dbReference type="NCBI Taxonomy" id="2614577"/>
    <lineage>
        <taxon>Eukaryota</taxon>
        <taxon>Fungi</taxon>
        <taxon>Dikarya</taxon>
        <taxon>Ascomycota</taxon>
        <taxon>Pezizomycotina</taxon>
        <taxon>Sordariomycetes</taxon>
        <taxon>Hypocreomycetidae</taxon>
        <taxon>Hypocreales</taxon>
        <taxon>Bionectriaceae</taxon>
        <taxon>Emericellopsis</taxon>
    </lineage>
</organism>
<feature type="transmembrane region" description="Helical" evidence="2">
    <location>
        <begin position="604"/>
        <end position="626"/>
    </location>
</feature>
<keyword evidence="2" id="KW-0812">Transmembrane</keyword>
<keyword evidence="4" id="KW-1185">Reference proteome</keyword>
<comment type="caution">
    <text evidence="3">The sequence shown here is derived from an EMBL/GenBank/DDBJ whole genome shotgun (WGS) entry which is preliminary data.</text>
</comment>